<dbReference type="EC" id="2.4.-.-" evidence="1"/>
<keyword evidence="2" id="KW-1185">Reference proteome</keyword>
<accession>A0ABV5LRH6</accession>
<gene>
    <name evidence="1" type="ORF">ACFFVI_06930</name>
</gene>
<proteinExistence type="predicted"/>
<dbReference type="GO" id="GO:0016757">
    <property type="term" value="F:glycosyltransferase activity"/>
    <property type="evidence" value="ECO:0007669"/>
    <property type="project" value="UniProtKB-KW"/>
</dbReference>
<dbReference type="Pfam" id="PF13692">
    <property type="entry name" value="Glyco_trans_1_4"/>
    <property type="match status" value="1"/>
</dbReference>
<keyword evidence="1" id="KW-0808">Transferase</keyword>
<name>A0ABV5LRH6_9ACTN</name>
<organism evidence="1 2">
    <name type="scientific">Kineococcus gynurae</name>
    <dbReference type="NCBI Taxonomy" id="452979"/>
    <lineage>
        <taxon>Bacteria</taxon>
        <taxon>Bacillati</taxon>
        <taxon>Actinomycetota</taxon>
        <taxon>Actinomycetes</taxon>
        <taxon>Kineosporiales</taxon>
        <taxon>Kineosporiaceae</taxon>
        <taxon>Kineococcus</taxon>
    </lineage>
</organism>
<sequence length="377" mass="41337">MKVLVVTVAHPPLDARIHNRQIRAILHAGHEVTYVAPWSTFGAQVPADVHAVDVPRSVGRHRVGPLAAAARIVRRLAPQHDVVIGHDPELLPLLHAIATGRNAPAVVWDVHEDVPAQFEMVDWVPGPVKVPAARVATAIEHLTEKRLHLTLAEYAYADRFRRRHPVVPNSPRVPADLPPEEPRLPGEPWRVIYVGAITRARGFDEMVALVDRLPQGPDGMVLELIGNARPDLDAELRAITDPRLDYRGFVPNAEALSRLHGSLAGLVLLHDHDNYKHSQASKALEYMAHGVPVVSTPNPASVDLVRGTGCGVVVDFGDVDGILDTLLQLRDDPDRRQAMRVAGHTAALARHDWNRQGAEFVDALESWARGARAVPSR</sequence>
<dbReference type="Gene3D" id="3.40.50.2000">
    <property type="entry name" value="Glycogen Phosphorylase B"/>
    <property type="match status" value="2"/>
</dbReference>
<dbReference type="EMBL" id="JBHMDM010000004">
    <property type="protein sequence ID" value="MFB9376699.1"/>
    <property type="molecule type" value="Genomic_DNA"/>
</dbReference>
<comment type="caution">
    <text evidence="1">The sequence shown here is derived from an EMBL/GenBank/DDBJ whole genome shotgun (WGS) entry which is preliminary data.</text>
</comment>
<evidence type="ECO:0000313" key="1">
    <source>
        <dbReference type="EMBL" id="MFB9376699.1"/>
    </source>
</evidence>
<reference evidence="1 2" key="1">
    <citation type="submission" date="2024-09" db="EMBL/GenBank/DDBJ databases">
        <authorList>
            <person name="Sun Q."/>
            <person name="Mori K."/>
        </authorList>
    </citation>
    <scope>NUCLEOTIDE SEQUENCE [LARGE SCALE GENOMIC DNA]</scope>
    <source>
        <strain evidence="1 2">TISTR 1856</strain>
    </source>
</reference>
<protein>
    <submittedName>
        <fullName evidence="1">Glycosyltransferase</fullName>
        <ecNumber evidence="1">2.4.-.-</ecNumber>
    </submittedName>
</protein>
<dbReference type="PANTHER" id="PTHR12526">
    <property type="entry name" value="GLYCOSYLTRANSFERASE"/>
    <property type="match status" value="1"/>
</dbReference>
<keyword evidence="1" id="KW-0328">Glycosyltransferase</keyword>
<dbReference type="Proteomes" id="UP001589748">
    <property type="component" value="Unassembled WGS sequence"/>
</dbReference>
<evidence type="ECO:0000313" key="2">
    <source>
        <dbReference type="Proteomes" id="UP001589748"/>
    </source>
</evidence>
<dbReference type="SUPFAM" id="SSF53756">
    <property type="entry name" value="UDP-Glycosyltransferase/glycogen phosphorylase"/>
    <property type="match status" value="1"/>
</dbReference>
<dbReference type="RefSeq" id="WP_380135927.1">
    <property type="nucleotide sequence ID" value="NZ_JBHLUI010000003.1"/>
</dbReference>